<sequence>MPRVRPKYELCVGFDEEEEGGSVGEGGGEGCDHEGVEEEEFDIRQVWQQLQQEEADRRKVDEADQKQAGAIQENNKKAKQRSSFLAWKQQIQENEKPTKEEYAIAKHLRFTCPVKDAKFVPMQNMVKCFYGNQAINTLLDSKWAKSSKSENQLTDRKSCVYFLERLMVKGLFHRATKIERSKKEKDKLKKKKKEEEIEEDKDKKGKKEKKKIKDKDAKDSDADKPDTSDEKKAEDKEKKKEEPKKEEGEKKKKEKKLRLDMADEQRFIDGEEIYVWIYDPVPMSTFLIGLLMVLGAALLCVFPLWPDWLRVAVYYISLVGASFVGFILFLAVVRGILFCVLWALTLGKVHLWILPNLTEDVGFFDSFKPLYTYKVISKEEQEKEKKKKEEKRKKKKKQEQEAGDSESEVNDKNEDQGEGQEEGGEEEQNGDQEFEMVDREDLEEEDVEEEEGEEEEQGEGTGTEEDEDKKTK</sequence>
<evidence type="ECO:0000256" key="4">
    <source>
        <dbReference type="ARBA" id="ARBA00022448"/>
    </source>
</evidence>
<dbReference type="PANTHER" id="PTHR12443:SF9">
    <property type="entry name" value="TRANSLOCATION PROTEIN SEC62"/>
    <property type="match status" value="1"/>
</dbReference>
<keyword evidence="8 12" id="KW-1133">Transmembrane helix</keyword>
<reference evidence="14" key="1">
    <citation type="submission" date="2025-08" db="UniProtKB">
        <authorList>
            <consortium name="RefSeq"/>
        </authorList>
    </citation>
    <scope>IDENTIFICATION</scope>
    <source>
        <tissue evidence="14">Whole sample</tissue>
    </source>
</reference>
<evidence type="ECO:0000256" key="6">
    <source>
        <dbReference type="ARBA" id="ARBA00022824"/>
    </source>
</evidence>
<evidence type="ECO:0000256" key="10">
    <source>
        <dbReference type="ARBA" id="ARBA00023136"/>
    </source>
</evidence>
<keyword evidence="7" id="KW-0653">Protein transport</keyword>
<keyword evidence="10 12" id="KW-0472">Membrane</keyword>
<dbReference type="OrthoDB" id="200187at2759"/>
<keyword evidence="5 12" id="KW-0812">Transmembrane</keyword>
<evidence type="ECO:0000256" key="1">
    <source>
        <dbReference type="ARBA" id="ARBA00004477"/>
    </source>
</evidence>
<dbReference type="GO" id="GO:0031204">
    <property type="term" value="P:post-translational protein targeting to membrane, translocation"/>
    <property type="evidence" value="ECO:0007669"/>
    <property type="project" value="TreeGrafter"/>
</dbReference>
<keyword evidence="13" id="KW-1185">Reference proteome</keyword>
<dbReference type="InterPro" id="IPR036388">
    <property type="entry name" value="WH-like_DNA-bd_sf"/>
</dbReference>
<organism evidence="13 14">
    <name type="scientific">Crassostrea virginica</name>
    <name type="common">Eastern oyster</name>
    <dbReference type="NCBI Taxonomy" id="6565"/>
    <lineage>
        <taxon>Eukaryota</taxon>
        <taxon>Metazoa</taxon>
        <taxon>Spiralia</taxon>
        <taxon>Lophotrochozoa</taxon>
        <taxon>Mollusca</taxon>
        <taxon>Bivalvia</taxon>
        <taxon>Autobranchia</taxon>
        <taxon>Pteriomorphia</taxon>
        <taxon>Ostreida</taxon>
        <taxon>Ostreoidea</taxon>
        <taxon>Ostreidae</taxon>
        <taxon>Crassostrea</taxon>
    </lineage>
</organism>
<protein>
    <recommendedName>
        <fullName evidence="3">Translocation protein SEC62</fullName>
    </recommendedName>
</protein>
<feature type="compositionally biased region" description="Acidic residues" evidence="11">
    <location>
        <begin position="416"/>
        <end position="472"/>
    </location>
</feature>
<feature type="compositionally biased region" description="Basic residues" evidence="11">
    <location>
        <begin position="385"/>
        <end position="397"/>
    </location>
</feature>
<dbReference type="RefSeq" id="XP_022337570.1">
    <property type="nucleotide sequence ID" value="XM_022481862.1"/>
</dbReference>
<evidence type="ECO:0000256" key="12">
    <source>
        <dbReference type="SAM" id="Phobius"/>
    </source>
</evidence>
<feature type="compositionally biased region" description="Basic and acidic residues" evidence="11">
    <location>
        <begin position="54"/>
        <end position="65"/>
    </location>
</feature>
<evidence type="ECO:0000256" key="3">
    <source>
        <dbReference type="ARBA" id="ARBA00021257"/>
    </source>
</evidence>
<dbReference type="Pfam" id="PF03839">
    <property type="entry name" value="Sec62"/>
    <property type="match status" value="1"/>
</dbReference>
<feature type="region of interest" description="Disordered" evidence="11">
    <location>
        <begin position="182"/>
        <end position="255"/>
    </location>
</feature>
<feature type="compositionally biased region" description="Basic and acidic residues" evidence="11">
    <location>
        <begin position="200"/>
        <end position="255"/>
    </location>
</feature>
<dbReference type="PANTHER" id="PTHR12443">
    <property type="entry name" value="TRANSLOCATION PROTEIN SEC62"/>
    <property type="match status" value="1"/>
</dbReference>
<evidence type="ECO:0000313" key="13">
    <source>
        <dbReference type="Proteomes" id="UP000694844"/>
    </source>
</evidence>
<dbReference type="Proteomes" id="UP000694844">
    <property type="component" value="Chromosome 5"/>
</dbReference>
<feature type="transmembrane region" description="Helical" evidence="12">
    <location>
        <begin position="286"/>
        <end position="305"/>
    </location>
</feature>
<evidence type="ECO:0000256" key="8">
    <source>
        <dbReference type="ARBA" id="ARBA00022989"/>
    </source>
</evidence>
<evidence type="ECO:0000256" key="9">
    <source>
        <dbReference type="ARBA" id="ARBA00023010"/>
    </source>
</evidence>
<dbReference type="KEGG" id="cvn:111133434"/>
<accession>A0A8B8EBS8</accession>
<proteinExistence type="inferred from homology"/>
<name>A0A8B8EBS8_CRAVI</name>
<keyword evidence="6" id="KW-0256">Endoplasmic reticulum</keyword>
<keyword evidence="4" id="KW-0813">Transport</keyword>
<evidence type="ECO:0000256" key="5">
    <source>
        <dbReference type="ARBA" id="ARBA00022692"/>
    </source>
</evidence>
<evidence type="ECO:0000256" key="11">
    <source>
        <dbReference type="SAM" id="MobiDB-lite"/>
    </source>
</evidence>
<comment type="similarity">
    <text evidence="2">Belongs to the SEC62 family.</text>
</comment>
<dbReference type="AlphaFoldDB" id="A0A8B8EBS8"/>
<evidence type="ECO:0000256" key="7">
    <source>
        <dbReference type="ARBA" id="ARBA00022927"/>
    </source>
</evidence>
<feature type="region of interest" description="Disordered" evidence="11">
    <location>
        <begin position="15"/>
        <end position="35"/>
    </location>
</feature>
<evidence type="ECO:0000256" key="2">
    <source>
        <dbReference type="ARBA" id="ARBA00010604"/>
    </source>
</evidence>
<gene>
    <name evidence="14" type="primary">LOC111133434</name>
</gene>
<evidence type="ECO:0000313" key="14">
    <source>
        <dbReference type="RefSeq" id="XP_022337570.1"/>
    </source>
</evidence>
<keyword evidence="9" id="KW-0811">Translocation</keyword>
<comment type="subcellular location">
    <subcellularLocation>
        <location evidence="1">Endoplasmic reticulum membrane</location>
        <topology evidence="1">Multi-pass membrane protein</topology>
    </subcellularLocation>
</comment>
<dbReference type="Gene3D" id="1.10.10.10">
    <property type="entry name" value="Winged helix-like DNA-binding domain superfamily/Winged helix DNA-binding domain"/>
    <property type="match status" value="1"/>
</dbReference>
<feature type="region of interest" description="Disordered" evidence="11">
    <location>
        <begin position="52"/>
        <end position="77"/>
    </location>
</feature>
<feature type="transmembrane region" description="Helical" evidence="12">
    <location>
        <begin position="311"/>
        <end position="344"/>
    </location>
</feature>
<feature type="region of interest" description="Disordered" evidence="11">
    <location>
        <begin position="384"/>
        <end position="472"/>
    </location>
</feature>
<dbReference type="InterPro" id="IPR004728">
    <property type="entry name" value="Sec62"/>
</dbReference>
<dbReference type="GO" id="GO:0005789">
    <property type="term" value="C:endoplasmic reticulum membrane"/>
    <property type="evidence" value="ECO:0007669"/>
    <property type="project" value="UniProtKB-SubCell"/>
</dbReference>
<dbReference type="GeneID" id="111133434"/>